<comment type="caution">
    <text evidence="7">The sequence shown here is derived from an EMBL/GenBank/DDBJ whole genome shotgun (WGS) entry which is preliminary data.</text>
</comment>
<dbReference type="AlphaFoldDB" id="A0A843UIK6"/>
<evidence type="ECO:0000313" key="7">
    <source>
        <dbReference type="EMBL" id="MQL81876.1"/>
    </source>
</evidence>
<keyword evidence="3" id="KW-0862">Zinc</keyword>
<comment type="similarity">
    <text evidence="5">Belongs to the archaeal Rpo12/eukaryotic RPC10 RNA polymerase subunit family.</text>
</comment>
<dbReference type="GO" id="GO:0005666">
    <property type="term" value="C:RNA polymerase III complex"/>
    <property type="evidence" value="ECO:0007669"/>
    <property type="project" value="TreeGrafter"/>
</dbReference>
<keyword evidence="2" id="KW-0479">Metal-binding</keyword>
<accession>A0A843UIK6</accession>
<keyword evidence="4" id="KW-0539">Nucleus</keyword>
<protein>
    <submittedName>
        <fullName evidence="7">Uncharacterized protein</fullName>
    </submittedName>
</protein>
<dbReference type="InterPro" id="IPR039747">
    <property type="entry name" value="RPABC4"/>
</dbReference>
<evidence type="ECO:0000256" key="1">
    <source>
        <dbReference type="ARBA" id="ARBA00004123"/>
    </source>
</evidence>
<dbReference type="PANTHER" id="PTHR12056:SF2">
    <property type="entry name" value="GEO11084P1"/>
    <property type="match status" value="1"/>
</dbReference>
<comment type="subcellular location">
    <subcellularLocation>
        <location evidence="1">Nucleus</location>
    </subcellularLocation>
</comment>
<dbReference type="FunFam" id="2.20.28.30:FF:000002">
    <property type="entry name" value="DNA-directed RNA polymerases II, IV and V subunit 12"/>
    <property type="match status" value="1"/>
</dbReference>
<dbReference type="Proteomes" id="UP000652761">
    <property type="component" value="Unassembled WGS sequence"/>
</dbReference>
<evidence type="ECO:0000256" key="2">
    <source>
        <dbReference type="ARBA" id="ARBA00022723"/>
    </source>
</evidence>
<dbReference type="InterPro" id="IPR006591">
    <property type="entry name" value="RNAP_P/RPABC4"/>
</dbReference>
<dbReference type="SUPFAM" id="SSF63393">
    <property type="entry name" value="RNA polymerase subunits"/>
    <property type="match status" value="1"/>
</dbReference>
<evidence type="ECO:0000256" key="4">
    <source>
        <dbReference type="ARBA" id="ARBA00023242"/>
    </source>
</evidence>
<evidence type="ECO:0000256" key="6">
    <source>
        <dbReference type="SAM" id="Phobius"/>
    </source>
</evidence>
<keyword evidence="6" id="KW-0472">Membrane</keyword>
<dbReference type="GO" id="GO:0003677">
    <property type="term" value="F:DNA binding"/>
    <property type="evidence" value="ECO:0007669"/>
    <property type="project" value="InterPro"/>
</dbReference>
<dbReference type="GO" id="GO:0005736">
    <property type="term" value="C:RNA polymerase I complex"/>
    <property type="evidence" value="ECO:0007669"/>
    <property type="project" value="TreeGrafter"/>
</dbReference>
<organism evidence="7 8">
    <name type="scientific">Colocasia esculenta</name>
    <name type="common">Wild taro</name>
    <name type="synonym">Arum esculentum</name>
    <dbReference type="NCBI Taxonomy" id="4460"/>
    <lineage>
        <taxon>Eukaryota</taxon>
        <taxon>Viridiplantae</taxon>
        <taxon>Streptophyta</taxon>
        <taxon>Embryophyta</taxon>
        <taxon>Tracheophyta</taxon>
        <taxon>Spermatophyta</taxon>
        <taxon>Magnoliopsida</taxon>
        <taxon>Liliopsida</taxon>
        <taxon>Araceae</taxon>
        <taxon>Aroideae</taxon>
        <taxon>Colocasieae</taxon>
        <taxon>Colocasia</taxon>
    </lineage>
</organism>
<dbReference type="GO" id="GO:0005665">
    <property type="term" value="C:RNA polymerase II, core complex"/>
    <property type="evidence" value="ECO:0007669"/>
    <property type="project" value="TreeGrafter"/>
</dbReference>
<dbReference type="GO" id="GO:0006351">
    <property type="term" value="P:DNA-templated transcription"/>
    <property type="evidence" value="ECO:0007669"/>
    <property type="project" value="InterPro"/>
</dbReference>
<dbReference type="SMART" id="SM00659">
    <property type="entry name" value="RPOLCX"/>
    <property type="match status" value="1"/>
</dbReference>
<proteinExistence type="inferred from homology"/>
<keyword evidence="6" id="KW-0812">Transmembrane</keyword>
<name>A0A843UIK6_COLES</name>
<dbReference type="InterPro" id="IPR029040">
    <property type="entry name" value="RPABC4/Spt4"/>
</dbReference>
<evidence type="ECO:0000313" key="8">
    <source>
        <dbReference type="Proteomes" id="UP000652761"/>
    </source>
</evidence>
<gene>
    <name evidence="7" type="ORF">Taro_014343</name>
</gene>
<evidence type="ECO:0000256" key="3">
    <source>
        <dbReference type="ARBA" id="ARBA00022833"/>
    </source>
</evidence>
<evidence type="ECO:0000256" key="5">
    <source>
        <dbReference type="ARBA" id="ARBA00025770"/>
    </source>
</evidence>
<dbReference type="GO" id="GO:0003899">
    <property type="term" value="F:DNA-directed RNA polymerase activity"/>
    <property type="evidence" value="ECO:0007669"/>
    <property type="project" value="InterPro"/>
</dbReference>
<dbReference type="Pfam" id="PF03604">
    <property type="entry name" value="Zn_ribbon_RPAB4"/>
    <property type="match status" value="1"/>
</dbReference>
<dbReference type="Gene3D" id="2.20.28.30">
    <property type="entry name" value="RNA polymerase ii, chain L"/>
    <property type="match status" value="1"/>
</dbReference>
<keyword evidence="6" id="KW-1133">Transmembrane helix</keyword>
<reference evidence="7" key="1">
    <citation type="submission" date="2017-07" db="EMBL/GenBank/DDBJ databases">
        <title>Taro Niue Genome Assembly and Annotation.</title>
        <authorList>
            <person name="Atibalentja N."/>
            <person name="Keating K."/>
            <person name="Fields C.J."/>
        </authorList>
    </citation>
    <scope>NUCLEOTIDE SEQUENCE</scope>
    <source>
        <strain evidence="7">Niue_2</strain>
        <tissue evidence="7">Leaf</tissue>
    </source>
</reference>
<dbReference type="OrthoDB" id="5585087at2759"/>
<keyword evidence="8" id="KW-1185">Reference proteome</keyword>
<sequence length="124" mass="14265">MDPQTEPVRYVCGDCGKETTLKPGDRVQCGDCGYGVLYKRRTRRILEYEARLYGRDPMSEEKCFVHVCTVADLVFPLYEIPVLVVALLLIALSVSYPWPWIEAFLRTRVQKCLCLQVVEVALQY</sequence>
<feature type="transmembrane region" description="Helical" evidence="6">
    <location>
        <begin position="80"/>
        <end position="101"/>
    </location>
</feature>
<dbReference type="EMBL" id="NMUH01000594">
    <property type="protein sequence ID" value="MQL81876.1"/>
    <property type="molecule type" value="Genomic_DNA"/>
</dbReference>
<dbReference type="GO" id="GO:0008270">
    <property type="term" value="F:zinc ion binding"/>
    <property type="evidence" value="ECO:0007669"/>
    <property type="project" value="InterPro"/>
</dbReference>
<dbReference type="PANTHER" id="PTHR12056">
    <property type="entry name" value="DNA-DIRECTED RNA POLYMERASES I, II, AND III"/>
    <property type="match status" value="1"/>
</dbReference>